<feature type="compositionally biased region" description="Basic and acidic residues" evidence="3">
    <location>
        <begin position="184"/>
        <end position="193"/>
    </location>
</feature>
<dbReference type="Pfam" id="PF12656">
    <property type="entry name" value="G-patch_2"/>
    <property type="match status" value="1"/>
</dbReference>
<proteinExistence type="predicted"/>
<dbReference type="PANTHER" id="PTHR15818">
    <property type="entry name" value="G PATCH AND KOW-CONTAINING"/>
    <property type="match status" value="1"/>
</dbReference>
<dbReference type="SMART" id="SM00443">
    <property type="entry name" value="G_patch"/>
    <property type="match status" value="1"/>
</dbReference>
<keyword evidence="2" id="KW-0539">Nucleus</keyword>
<dbReference type="InterPro" id="IPR000467">
    <property type="entry name" value="G_patch_dom"/>
</dbReference>
<evidence type="ECO:0000256" key="1">
    <source>
        <dbReference type="ARBA" id="ARBA00004123"/>
    </source>
</evidence>
<gene>
    <name evidence="5" type="ORF">BLA29_007009</name>
</gene>
<keyword evidence="6" id="KW-1185">Reference proteome</keyword>
<dbReference type="Proteomes" id="UP000194236">
    <property type="component" value="Unassembled WGS sequence"/>
</dbReference>
<dbReference type="OrthoDB" id="5577072at2759"/>
<name>A0A1Y3B406_EURMA</name>
<evidence type="ECO:0000259" key="4">
    <source>
        <dbReference type="PROSITE" id="PS50174"/>
    </source>
</evidence>
<dbReference type="PANTHER" id="PTHR15818:SF2">
    <property type="entry name" value="G-PATCH DOMAIN AND KOW MOTIFS-CONTAINING PROTEIN"/>
    <property type="match status" value="1"/>
</dbReference>
<dbReference type="PROSITE" id="PS50174">
    <property type="entry name" value="G_PATCH"/>
    <property type="match status" value="1"/>
</dbReference>
<comment type="caution">
    <text evidence="5">The sequence shown here is derived from an EMBL/GenBank/DDBJ whole genome shotgun (WGS) entry which is preliminary data.</text>
</comment>
<reference evidence="5 6" key="1">
    <citation type="submission" date="2017-03" db="EMBL/GenBank/DDBJ databases">
        <title>Genome Survey of Euroglyphus maynei.</title>
        <authorList>
            <person name="Arlian L.G."/>
            <person name="Morgan M.S."/>
            <person name="Rider S.D."/>
        </authorList>
    </citation>
    <scope>NUCLEOTIDE SEQUENCE [LARGE SCALE GENOMIC DNA]</scope>
    <source>
        <strain evidence="5">Arlian Lab</strain>
        <tissue evidence="5">Whole body</tissue>
    </source>
</reference>
<dbReference type="InterPro" id="IPR026822">
    <property type="entry name" value="Spp2/MOS2_G-patch"/>
</dbReference>
<protein>
    <submittedName>
        <fullName evidence="5">G patch domain and KOW motifs-containing protein-like protein</fullName>
    </submittedName>
</protein>
<evidence type="ECO:0000256" key="3">
    <source>
        <dbReference type="SAM" id="MobiDB-lite"/>
    </source>
</evidence>
<accession>A0A1Y3B406</accession>
<organism evidence="5 6">
    <name type="scientific">Euroglyphus maynei</name>
    <name type="common">Mayne's house dust mite</name>
    <dbReference type="NCBI Taxonomy" id="6958"/>
    <lineage>
        <taxon>Eukaryota</taxon>
        <taxon>Metazoa</taxon>
        <taxon>Ecdysozoa</taxon>
        <taxon>Arthropoda</taxon>
        <taxon>Chelicerata</taxon>
        <taxon>Arachnida</taxon>
        <taxon>Acari</taxon>
        <taxon>Acariformes</taxon>
        <taxon>Sarcoptiformes</taxon>
        <taxon>Astigmata</taxon>
        <taxon>Psoroptidia</taxon>
        <taxon>Analgoidea</taxon>
        <taxon>Pyroglyphidae</taxon>
        <taxon>Pyroglyphinae</taxon>
        <taxon>Euroglyphus</taxon>
    </lineage>
</organism>
<feature type="region of interest" description="Disordered" evidence="3">
    <location>
        <begin position="184"/>
        <end position="212"/>
    </location>
</feature>
<feature type="compositionally biased region" description="Basic residues" evidence="3">
    <location>
        <begin position="194"/>
        <end position="205"/>
    </location>
</feature>
<comment type="subcellular location">
    <subcellularLocation>
        <location evidence="1">Nucleus</location>
    </subcellularLocation>
</comment>
<dbReference type="GO" id="GO:0000398">
    <property type="term" value="P:mRNA splicing, via spliceosome"/>
    <property type="evidence" value="ECO:0007669"/>
    <property type="project" value="InterPro"/>
</dbReference>
<dbReference type="AlphaFoldDB" id="A0A1Y3B406"/>
<dbReference type="InterPro" id="IPR014722">
    <property type="entry name" value="Rib_uL2_dom2"/>
</dbReference>
<evidence type="ECO:0000313" key="5">
    <source>
        <dbReference type="EMBL" id="OTF74035.1"/>
    </source>
</evidence>
<dbReference type="EMBL" id="MUJZ01048980">
    <property type="protein sequence ID" value="OTF74035.1"/>
    <property type="molecule type" value="Genomic_DNA"/>
</dbReference>
<dbReference type="Gene3D" id="2.30.30.30">
    <property type="match status" value="1"/>
</dbReference>
<evidence type="ECO:0000256" key="2">
    <source>
        <dbReference type="ARBA" id="ARBA00023242"/>
    </source>
</evidence>
<sequence length="212" mass="24052">MIDEDQLLPAWQSLLINKLPDEYENDAKCDVSMRPEEPKINDYERIPINVYGAAMLRGMGWKEGAPIGGVNKAITPIIEPQLRPRGLGLGADISIRKQLEQKNSRTTMSSSSQKDEPILRKGCHVCVEFGPHKGYYGIVENLTGDESIYATVKLALIKNNIEILQDLLRIVTKQEYDSESKVINKNRYDEYKRKDGHRSRSSSRSHKGDDLH</sequence>
<dbReference type="GO" id="GO:0005681">
    <property type="term" value="C:spliceosomal complex"/>
    <property type="evidence" value="ECO:0007669"/>
    <property type="project" value="TreeGrafter"/>
</dbReference>
<dbReference type="GO" id="GO:0003676">
    <property type="term" value="F:nucleic acid binding"/>
    <property type="evidence" value="ECO:0007669"/>
    <property type="project" value="InterPro"/>
</dbReference>
<evidence type="ECO:0000313" key="6">
    <source>
        <dbReference type="Proteomes" id="UP000194236"/>
    </source>
</evidence>
<feature type="domain" description="G-patch" evidence="4">
    <location>
        <begin position="48"/>
        <end position="94"/>
    </location>
</feature>
<dbReference type="InterPro" id="IPR045166">
    <property type="entry name" value="Spp2-like"/>
</dbReference>